<keyword evidence="2" id="KW-1185">Reference proteome</keyword>
<dbReference type="PANTHER" id="PTHR47331:SF5">
    <property type="entry name" value="RIBONUCLEASE H"/>
    <property type="match status" value="1"/>
</dbReference>
<dbReference type="AlphaFoldDB" id="A0A6H5HZS1"/>
<evidence type="ECO:0000313" key="2">
    <source>
        <dbReference type="Proteomes" id="UP000479190"/>
    </source>
</evidence>
<dbReference type="OrthoDB" id="5920040at2759"/>
<dbReference type="PANTHER" id="PTHR47331">
    <property type="entry name" value="PHD-TYPE DOMAIN-CONTAINING PROTEIN"/>
    <property type="match status" value="1"/>
</dbReference>
<dbReference type="Proteomes" id="UP000479190">
    <property type="component" value="Unassembled WGS sequence"/>
</dbReference>
<sequence>MLFHRDKLNSFFTSRVTTVQYFLVPRFHLLPAIASRANRRELQCERKTIGHAGADRILADGETARGSLAALASNRVRRSTAKGINWKPTWSTDSIRLDIDRRNQTEARRFTSGSFRVLCVCSRRLARSGREILHLEELQPTKHLSAEEQYCEDYFTETTTRNADGRYVVRLPFAKKVSFEDSRDVAVSYLHRMERRLERSPRLSMLYKNFIDEYTDLKHMELVPDSQLSSENFYLPHHGVFRAGNQDKILVMFNASQKASNRVSLNDSLLPGPKLQKDITVVISRWRQFKYAFVTDIVKMF</sequence>
<evidence type="ECO:0000313" key="1">
    <source>
        <dbReference type="EMBL" id="CAB0029184.1"/>
    </source>
</evidence>
<proteinExistence type="predicted"/>
<name>A0A6H5HZS1_9HYME</name>
<dbReference type="EMBL" id="CADCXV010000269">
    <property type="protein sequence ID" value="CAB0029184.1"/>
    <property type="molecule type" value="Genomic_DNA"/>
</dbReference>
<reference evidence="1 2" key="1">
    <citation type="submission" date="2020-02" db="EMBL/GenBank/DDBJ databases">
        <authorList>
            <person name="Ferguson B K."/>
        </authorList>
    </citation>
    <scope>NUCLEOTIDE SEQUENCE [LARGE SCALE GENOMIC DNA]</scope>
</reference>
<protein>
    <submittedName>
        <fullName evidence="1">Uncharacterized protein</fullName>
    </submittedName>
</protein>
<organism evidence="1 2">
    <name type="scientific">Trichogramma brassicae</name>
    <dbReference type="NCBI Taxonomy" id="86971"/>
    <lineage>
        <taxon>Eukaryota</taxon>
        <taxon>Metazoa</taxon>
        <taxon>Ecdysozoa</taxon>
        <taxon>Arthropoda</taxon>
        <taxon>Hexapoda</taxon>
        <taxon>Insecta</taxon>
        <taxon>Pterygota</taxon>
        <taxon>Neoptera</taxon>
        <taxon>Endopterygota</taxon>
        <taxon>Hymenoptera</taxon>
        <taxon>Apocrita</taxon>
        <taxon>Proctotrupomorpha</taxon>
        <taxon>Chalcidoidea</taxon>
        <taxon>Trichogrammatidae</taxon>
        <taxon>Trichogramma</taxon>
    </lineage>
</organism>
<accession>A0A6H5HZS1</accession>
<gene>
    <name evidence="1" type="ORF">TBRA_LOCUS1247</name>
</gene>